<organism evidence="1 2">
    <name type="scientific">Nitrospirillum amazonense</name>
    <dbReference type="NCBI Taxonomy" id="28077"/>
    <lineage>
        <taxon>Bacteria</taxon>
        <taxon>Pseudomonadati</taxon>
        <taxon>Pseudomonadota</taxon>
        <taxon>Alphaproteobacteria</taxon>
        <taxon>Rhodospirillales</taxon>
        <taxon>Azospirillaceae</taxon>
        <taxon>Nitrospirillum</taxon>
    </lineage>
</organism>
<evidence type="ECO:0000313" key="1">
    <source>
        <dbReference type="EMBL" id="TWB21707.1"/>
    </source>
</evidence>
<dbReference type="AlphaFoldDB" id="A0A560FJD2"/>
<dbReference type="Proteomes" id="UP000316545">
    <property type="component" value="Unassembled WGS sequence"/>
</dbReference>
<accession>A0A560FJD2</accession>
<protein>
    <submittedName>
        <fullName evidence="1">Uncharacterized protein</fullName>
    </submittedName>
</protein>
<sequence>MKANINITCGTVELENEPSLHKGLDYSAVKAAGFPIVREDDMGTGWKYLLIGPCNIDGNRAHFSLAFAQGSLEKISFSFNQKGVPIEDLVHIHNQYLSDKLGPPTMHDKGITRYVFPWGTIASSYDARGGSCSVIIAWA</sequence>
<reference evidence="1 2" key="1">
    <citation type="submission" date="2019-06" db="EMBL/GenBank/DDBJ databases">
        <title>Genomic Encyclopedia of Type Strains, Phase IV (KMG-V): Genome sequencing to study the core and pangenomes of soil and plant-associated prokaryotes.</title>
        <authorList>
            <person name="Whitman W."/>
        </authorList>
    </citation>
    <scope>NUCLEOTIDE SEQUENCE [LARGE SCALE GENOMIC DNA]</scope>
    <source>
        <strain evidence="1 2">BR 11865</strain>
    </source>
</reference>
<evidence type="ECO:0000313" key="2">
    <source>
        <dbReference type="Proteomes" id="UP000316545"/>
    </source>
</evidence>
<dbReference type="RefSeq" id="WP_145619255.1">
    <property type="nucleotide sequence ID" value="NZ_JAYNFR010000022.1"/>
</dbReference>
<proteinExistence type="predicted"/>
<dbReference type="EMBL" id="VITO01000017">
    <property type="protein sequence ID" value="TWB21707.1"/>
    <property type="molecule type" value="Genomic_DNA"/>
</dbReference>
<keyword evidence="2" id="KW-1185">Reference proteome</keyword>
<comment type="caution">
    <text evidence="1">The sequence shown here is derived from an EMBL/GenBank/DDBJ whole genome shotgun (WGS) entry which is preliminary data.</text>
</comment>
<name>A0A560FJD2_9PROT</name>
<gene>
    <name evidence="1" type="ORF">FBZ88_11761</name>
</gene>